<accession>A0ABX2LLL7</accession>
<name>A0ABX2LLL7_9EURY</name>
<feature type="compositionally biased region" description="Polar residues" evidence="1">
    <location>
        <begin position="256"/>
        <end position="275"/>
    </location>
</feature>
<evidence type="ECO:0008006" key="4">
    <source>
        <dbReference type="Google" id="ProtNLM"/>
    </source>
</evidence>
<dbReference type="Proteomes" id="UP001016761">
    <property type="component" value="Unassembled WGS sequence"/>
</dbReference>
<feature type="compositionally biased region" description="Polar residues" evidence="1">
    <location>
        <begin position="225"/>
        <end position="234"/>
    </location>
</feature>
<reference evidence="2 3" key="1">
    <citation type="submission" date="2020-06" db="EMBL/GenBank/DDBJ databases">
        <title>Haloterrigena sp. nov., an extremely halophilic archaeon isolated from a saline sediment.</title>
        <authorList>
            <person name="Liu B.-B."/>
        </authorList>
    </citation>
    <scope>NUCLEOTIDE SEQUENCE [LARGE SCALE GENOMIC DNA]</scope>
    <source>
        <strain evidence="2 3">SYSU A558-1</strain>
    </source>
</reference>
<feature type="region of interest" description="Disordered" evidence="1">
    <location>
        <begin position="200"/>
        <end position="244"/>
    </location>
</feature>
<gene>
    <name evidence="2" type="ORF">HTZ84_15530</name>
</gene>
<evidence type="ECO:0000313" key="2">
    <source>
        <dbReference type="EMBL" id="NUC73696.1"/>
    </source>
</evidence>
<keyword evidence="3" id="KW-1185">Reference proteome</keyword>
<sequence>MRVLSTFGATLKTTTSGRSYPTLRGHPPAIELADEVSIPDTLNQPQTGIRIEIPPTLDHIFAITALAYYLGAEVVPGSTPRLTTETGYSYSLDGRDDFETTVERVLRQIFFLDCIVQTEGETPSSLYERQAVEPLLEFDIEEVYEQSMVEQLETYLEVPFERIEPQVPPWYSEIRLEPTDDHIEFLPFIANDLASVNVRNTASDPTEPLQERRRTTTEPTRVTESRITNLGPTDSETDAESLPSSPVLQQCWKNHDGSTTVSTKPLSASRNSITRTPREEPLRIEVICNDPSMNDELVTVHSTYQDSTVPFDVTVHHDLSKRELREVFTKESGFLHYIGHIDSDGFRCSDGTLDAADLESVGTKTFFLNACRSYEQGLHLIEAGSIGGIVTLVEITNQTAVSTGNTIAQLLNSGVPLYAALKLLQQTTDNDQQYHLLGDEGLAITQLETSPPLSVEITRTESNYEVTVIVYKNSRMKPGSVYTPYLSGVDSYYLVPGEMSFQHVSRADLIEFLNTEEFPVLLEGELRWSTQIKTGEL</sequence>
<proteinExistence type="predicted"/>
<dbReference type="EMBL" id="JABUQZ010000001">
    <property type="protein sequence ID" value="NUC73696.1"/>
    <property type="molecule type" value="Genomic_DNA"/>
</dbReference>
<evidence type="ECO:0000313" key="3">
    <source>
        <dbReference type="Proteomes" id="UP001016761"/>
    </source>
</evidence>
<protein>
    <recommendedName>
        <fullName evidence="4">CHAT domain-containing protein</fullName>
    </recommendedName>
</protein>
<organism evidence="2 3">
    <name type="scientific">Haloterrigena gelatinilytica</name>
    <dbReference type="NCBI Taxonomy" id="2741724"/>
    <lineage>
        <taxon>Archaea</taxon>
        <taxon>Methanobacteriati</taxon>
        <taxon>Methanobacteriota</taxon>
        <taxon>Stenosarchaea group</taxon>
        <taxon>Halobacteria</taxon>
        <taxon>Halobacteriales</taxon>
        <taxon>Natrialbaceae</taxon>
        <taxon>Haloterrigena</taxon>
    </lineage>
</organism>
<evidence type="ECO:0000256" key="1">
    <source>
        <dbReference type="SAM" id="MobiDB-lite"/>
    </source>
</evidence>
<comment type="caution">
    <text evidence="2">The sequence shown here is derived from an EMBL/GenBank/DDBJ whole genome shotgun (WGS) entry which is preliminary data.</text>
</comment>
<feature type="compositionally biased region" description="Basic and acidic residues" evidence="1">
    <location>
        <begin position="209"/>
        <end position="224"/>
    </location>
</feature>
<feature type="region of interest" description="Disordered" evidence="1">
    <location>
        <begin position="256"/>
        <end position="276"/>
    </location>
</feature>